<dbReference type="PROSITE" id="PS51747">
    <property type="entry name" value="CYT_DCMP_DEAMINASES_2"/>
    <property type="match status" value="1"/>
</dbReference>
<dbReference type="InterPro" id="IPR002125">
    <property type="entry name" value="CMP_dCMP_dom"/>
</dbReference>
<feature type="domain" description="CMP/dCMP-type deaminase" evidence="9">
    <location>
        <begin position="5"/>
        <end position="116"/>
    </location>
</feature>
<dbReference type="PROSITE" id="PS00903">
    <property type="entry name" value="CYT_DCMP_DEAMINASES_1"/>
    <property type="match status" value="1"/>
</dbReference>
<evidence type="ECO:0000313" key="10">
    <source>
        <dbReference type="EMBL" id="HGT46989.1"/>
    </source>
</evidence>
<dbReference type="PANTHER" id="PTHR11079">
    <property type="entry name" value="CYTOSINE DEAMINASE FAMILY MEMBER"/>
    <property type="match status" value="1"/>
</dbReference>
<evidence type="ECO:0000256" key="7">
    <source>
        <dbReference type="ARBA" id="ARBA00048045"/>
    </source>
</evidence>
<evidence type="ECO:0000256" key="8">
    <source>
        <dbReference type="HAMAP-Rule" id="MF_00972"/>
    </source>
</evidence>
<dbReference type="EC" id="3.5.4.33" evidence="8"/>
<evidence type="ECO:0000256" key="3">
    <source>
        <dbReference type="ARBA" id="ARBA00022694"/>
    </source>
</evidence>
<keyword evidence="4 8" id="KW-0479">Metal-binding</keyword>
<sequence>MIFSEDKYRFMYAALQEAEKAFEENEVPVGAVVVYKDRIIGRGYNQVEKLNDATAHAEMIALTSASNHLSSWRLNECSIYVTLEPCIMCTGALLNSRVDELYFAAFDTKSGACGSVYNLAEEFKTNHKIKVYSGLMASESEQLLKAFFSKKRNKISPNGSNNLV</sequence>
<feature type="active site" description="Proton donor" evidence="8">
    <location>
        <position position="58"/>
    </location>
</feature>
<keyword evidence="3 8" id="KW-0819">tRNA processing</keyword>
<comment type="cofactor">
    <cofactor evidence="8">
        <name>Zn(2+)</name>
        <dbReference type="ChEBI" id="CHEBI:29105"/>
    </cofactor>
    <text evidence="8">Binds 1 zinc ion per subunit.</text>
</comment>
<feature type="binding site" evidence="8">
    <location>
        <position position="86"/>
    </location>
    <ligand>
        <name>Zn(2+)</name>
        <dbReference type="ChEBI" id="CHEBI:29105"/>
        <note>catalytic</note>
    </ligand>
</feature>
<dbReference type="InterPro" id="IPR016192">
    <property type="entry name" value="APOBEC/CMP_deaminase_Zn-bd"/>
</dbReference>
<reference evidence="10" key="1">
    <citation type="journal article" date="2020" name="mSystems">
        <title>Genome- and Community-Level Interaction Insights into Carbon Utilization and Element Cycling Functions of Hydrothermarchaeota in Hydrothermal Sediment.</title>
        <authorList>
            <person name="Zhou Z."/>
            <person name="Liu Y."/>
            <person name="Xu W."/>
            <person name="Pan J."/>
            <person name="Luo Z.H."/>
            <person name="Li M."/>
        </authorList>
    </citation>
    <scope>NUCLEOTIDE SEQUENCE [LARGE SCALE GENOMIC DNA]</scope>
    <source>
        <strain evidence="10">SpSt-500</strain>
    </source>
</reference>
<dbReference type="Gene3D" id="3.40.140.10">
    <property type="entry name" value="Cytidine Deaminase, domain 2"/>
    <property type="match status" value="1"/>
</dbReference>
<comment type="similarity">
    <text evidence="1">Belongs to the cytidine and deoxycytidylate deaminase family. ADAT2 subfamily.</text>
</comment>
<dbReference type="HAMAP" id="MF_00972">
    <property type="entry name" value="tRNA_aden_deaminase"/>
    <property type="match status" value="1"/>
</dbReference>
<feature type="binding site" evidence="8">
    <location>
        <position position="56"/>
    </location>
    <ligand>
        <name>Zn(2+)</name>
        <dbReference type="ChEBI" id="CHEBI:29105"/>
        <note>catalytic</note>
    </ligand>
</feature>
<accession>A0A832G0G1</accession>
<organism evidence="10">
    <name type="scientific">Ignavibacterium album</name>
    <dbReference type="NCBI Taxonomy" id="591197"/>
    <lineage>
        <taxon>Bacteria</taxon>
        <taxon>Pseudomonadati</taxon>
        <taxon>Ignavibacteriota</taxon>
        <taxon>Ignavibacteria</taxon>
        <taxon>Ignavibacteriales</taxon>
        <taxon>Ignavibacteriaceae</taxon>
        <taxon>Ignavibacterium</taxon>
    </lineage>
</organism>
<dbReference type="AlphaFoldDB" id="A0A832G0G1"/>
<dbReference type="CDD" id="cd01285">
    <property type="entry name" value="nucleoside_deaminase"/>
    <property type="match status" value="1"/>
</dbReference>
<comment type="function">
    <text evidence="8">Catalyzes the deamination of adenosine to inosine at the wobble position 34 of tRNA(Arg2).</text>
</comment>
<dbReference type="PANTHER" id="PTHR11079:SF202">
    <property type="entry name" value="TRNA-SPECIFIC ADENOSINE DEAMINASE"/>
    <property type="match status" value="1"/>
</dbReference>
<proteinExistence type="inferred from homology"/>
<evidence type="ECO:0000259" key="9">
    <source>
        <dbReference type="PROSITE" id="PS51747"/>
    </source>
</evidence>
<evidence type="ECO:0000256" key="6">
    <source>
        <dbReference type="ARBA" id="ARBA00022833"/>
    </source>
</evidence>
<name>A0A832G0G1_9BACT</name>
<dbReference type="Pfam" id="PF00383">
    <property type="entry name" value="dCMP_cyt_deam_1"/>
    <property type="match status" value="1"/>
</dbReference>
<comment type="caution">
    <text evidence="10">The sequence shown here is derived from an EMBL/GenBank/DDBJ whole genome shotgun (WGS) entry which is preliminary data.</text>
</comment>
<comment type="catalytic activity">
    <reaction evidence="7 8">
        <text>adenosine(34) in tRNA + H2O + H(+) = inosine(34) in tRNA + NH4(+)</text>
        <dbReference type="Rhea" id="RHEA:43168"/>
        <dbReference type="Rhea" id="RHEA-COMP:10373"/>
        <dbReference type="Rhea" id="RHEA-COMP:10374"/>
        <dbReference type="ChEBI" id="CHEBI:15377"/>
        <dbReference type="ChEBI" id="CHEBI:15378"/>
        <dbReference type="ChEBI" id="CHEBI:28938"/>
        <dbReference type="ChEBI" id="CHEBI:74411"/>
        <dbReference type="ChEBI" id="CHEBI:82852"/>
        <dbReference type="EC" id="3.5.4.33"/>
    </reaction>
</comment>
<dbReference type="SUPFAM" id="SSF53927">
    <property type="entry name" value="Cytidine deaminase-like"/>
    <property type="match status" value="1"/>
</dbReference>
<keyword evidence="6 8" id="KW-0862">Zinc</keyword>
<feature type="binding site" evidence="8">
    <location>
        <position position="89"/>
    </location>
    <ligand>
        <name>Zn(2+)</name>
        <dbReference type="ChEBI" id="CHEBI:29105"/>
        <note>catalytic</note>
    </ligand>
</feature>
<dbReference type="EMBL" id="DSVI01000004">
    <property type="protein sequence ID" value="HGT46989.1"/>
    <property type="molecule type" value="Genomic_DNA"/>
</dbReference>
<dbReference type="InterPro" id="IPR016193">
    <property type="entry name" value="Cytidine_deaminase-like"/>
</dbReference>
<gene>
    <name evidence="8" type="primary">tadA</name>
    <name evidence="10" type="ORF">ENS56_03030</name>
</gene>
<dbReference type="GO" id="GO:0008270">
    <property type="term" value="F:zinc ion binding"/>
    <property type="evidence" value="ECO:0007669"/>
    <property type="project" value="UniProtKB-UniRule"/>
</dbReference>
<dbReference type="GO" id="GO:0052717">
    <property type="term" value="F:tRNA-specific adenosine-34 deaminase activity"/>
    <property type="evidence" value="ECO:0007669"/>
    <property type="project" value="UniProtKB-UniRule"/>
</dbReference>
<keyword evidence="5 8" id="KW-0378">Hydrolase</keyword>
<dbReference type="GO" id="GO:0002100">
    <property type="term" value="P:tRNA wobble adenosine to inosine editing"/>
    <property type="evidence" value="ECO:0007669"/>
    <property type="project" value="UniProtKB-UniRule"/>
</dbReference>
<comment type="subunit">
    <text evidence="2 8">Homodimer.</text>
</comment>
<dbReference type="FunFam" id="3.40.140.10:FF:000005">
    <property type="entry name" value="tRNA-specific adenosine deaminase"/>
    <property type="match status" value="1"/>
</dbReference>
<dbReference type="NCBIfam" id="NF008113">
    <property type="entry name" value="PRK10860.1"/>
    <property type="match status" value="1"/>
</dbReference>
<protein>
    <recommendedName>
        <fullName evidence="8">tRNA-specific adenosine deaminase</fullName>
        <ecNumber evidence="8">3.5.4.33</ecNumber>
    </recommendedName>
</protein>
<dbReference type="InterPro" id="IPR028883">
    <property type="entry name" value="tRNA_aden_deaminase"/>
</dbReference>
<evidence type="ECO:0000256" key="5">
    <source>
        <dbReference type="ARBA" id="ARBA00022801"/>
    </source>
</evidence>
<evidence type="ECO:0000256" key="1">
    <source>
        <dbReference type="ARBA" id="ARBA00010669"/>
    </source>
</evidence>
<evidence type="ECO:0000256" key="4">
    <source>
        <dbReference type="ARBA" id="ARBA00022723"/>
    </source>
</evidence>
<evidence type="ECO:0000256" key="2">
    <source>
        <dbReference type="ARBA" id="ARBA00011738"/>
    </source>
</evidence>